<dbReference type="EMBL" id="HBFA01002317">
    <property type="protein sequence ID" value="CAD8649617.1"/>
    <property type="molecule type" value="Transcribed_RNA"/>
</dbReference>
<dbReference type="PROSITE" id="PS50222">
    <property type="entry name" value="EF_HAND_2"/>
    <property type="match status" value="2"/>
</dbReference>
<protein>
    <recommendedName>
        <fullName evidence="3">EF-hand domain-containing protein</fullName>
    </recommendedName>
</protein>
<dbReference type="SUPFAM" id="SSF47473">
    <property type="entry name" value="EF-hand"/>
    <property type="match status" value="1"/>
</dbReference>
<evidence type="ECO:0000256" key="2">
    <source>
        <dbReference type="ARBA" id="ARBA00022837"/>
    </source>
</evidence>
<dbReference type="Pfam" id="PF13499">
    <property type="entry name" value="EF-hand_7"/>
    <property type="match status" value="1"/>
</dbReference>
<sequence length="147" mass="16121">MPLTREEITRCREAFDKFDKDGSGSVDLMELKASLNGLGAQPSEEELHMMIRQVDEDGSNDIHFAEFLKIIEAQKAKHDSGEDHEDADTVEAWVALGGAKDTSGGVPVEKLTMLIADFDLHIAADDISIKANEEGLIDFAQFKAIMA</sequence>
<evidence type="ECO:0000313" key="4">
    <source>
        <dbReference type="EMBL" id="CAD8649617.1"/>
    </source>
</evidence>
<dbReference type="PANTHER" id="PTHR23048">
    <property type="entry name" value="MYOSIN LIGHT CHAIN 1, 3"/>
    <property type="match status" value="1"/>
</dbReference>
<evidence type="ECO:0000259" key="3">
    <source>
        <dbReference type="PROSITE" id="PS50222"/>
    </source>
</evidence>
<dbReference type="SMART" id="SM00054">
    <property type="entry name" value="EFh"/>
    <property type="match status" value="2"/>
</dbReference>
<dbReference type="PROSITE" id="PS00018">
    <property type="entry name" value="EF_HAND_1"/>
    <property type="match status" value="1"/>
</dbReference>
<dbReference type="InterPro" id="IPR011992">
    <property type="entry name" value="EF-hand-dom_pair"/>
</dbReference>
<feature type="domain" description="EF-hand" evidence="3">
    <location>
        <begin position="42"/>
        <end position="77"/>
    </location>
</feature>
<name>A0A7S0MRZ2_9CHLO</name>
<dbReference type="InterPro" id="IPR018247">
    <property type="entry name" value="EF_Hand_1_Ca_BS"/>
</dbReference>
<proteinExistence type="predicted"/>
<dbReference type="FunFam" id="1.10.238.10:FF:000178">
    <property type="entry name" value="Calmodulin-2 A"/>
    <property type="match status" value="1"/>
</dbReference>
<feature type="domain" description="EF-hand" evidence="3">
    <location>
        <begin position="6"/>
        <end position="41"/>
    </location>
</feature>
<reference evidence="4" key="1">
    <citation type="submission" date="2021-01" db="EMBL/GenBank/DDBJ databases">
        <authorList>
            <person name="Corre E."/>
            <person name="Pelletier E."/>
            <person name="Niang G."/>
            <person name="Scheremetjew M."/>
            <person name="Finn R."/>
            <person name="Kale V."/>
            <person name="Holt S."/>
            <person name="Cochrane G."/>
            <person name="Meng A."/>
            <person name="Brown T."/>
            <person name="Cohen L."/>
        </authorList>
    </citation>
    <scope>NUCLEOTIDE SEQUENCE</scope>
    <source>
        <strain evidence="4">CCMP722</strain>
    </source>
</reference>
<dbReference type="Gene3D" id="1.10.238.10">
    <property type="entry name" value="EF-hand"/>
    <property type="match status" value="1"/>
</dbReference>
<evidence type="ECO:0000256" key="1">
    <source>
        <dbReference type="ARBA" id="ARBA00022737"/>
    </source>
</evidence>
<dbReference type="GO" id="GO:0016460">
    <property type="term" value="C:myosin II complex"/>
    <property type="evidence" value="ECO:0007669"/>
    <property type="project" value="TreeGrafter"/>
</dbReference>
<accession>A0A7S0MRZ2</accession>
<keyword evidence="2" id="KW-0106">Calcium</keyword>
<gene>
    <name evidence="4" type="ORF">POBO1169_LOCUS1139</name>
</gene>
<dbReference type="InterPro" id="IPR050230">
    <property type="entry name" value="CALM/Myosin/TropC-like"/>
</dbReference>
<dbReference type="InterPro" id="IPR002048">
    <property type="entry name" value="EF_hand_dom"/>
</dbReference>
<keyword evidence="1" id="KW-0677">Repeat</keyword>
<dbReference type="PANTHER" id="PTHR23048:SF0">
    <property type="entry name" value="CALMODULIN LIKE 3"/>
    <property type="match status" value="1"/>
</dbReference>
<organism evidence="4">
    <name type="scientific">Pyramimonas obovata</name>
    <dbReference type="NCBI Taxonomy" id="1411642"/>
    <lineage>
        <taxon>Eukaryota</taxon>
        <taxon>Viridiplantae</taxon>
        <taxon>Chlorophyta</taxon>
        <taxon>Pyramimonadophyceae</taxon>
        <taxon>Pyramimonadales</taxon>
        <taxon>Pyramimonadaceae</taxon>
        <taxon>Pyramimonas</taxon>
        <taxon>Pyramimonas incertae sedis</taxon>
    </lineage>
</organism>
<dbReference type="GO" id="GO:0005509">
    <property type="term" value="F:calcium ion binding"/>
    <property type="evidence" value="ECO:0007669"/>
    <property type="project" value="InterPro"/>
</dbReference>
<dbReference type="CDD" id="cd00051">
    <property type="entry name" value="EFh"/>
    <property type="match status" value="1"/>
</dbReference>
<dbReference type="AlphaFoldDB" id="A0A7S0MRZ2"/>